<dbReference type="Proteomes" id="UP001295740">
    <property type="component" value="Unassembled WGS sequence"/>
</dbReference>
<organism evidence="1 2">
    <name type="scientific">Anthostomella pinea</name>
    <dbReference type="NCBI Taxonomy" id="933095"/>
    <lineage>
        <taxon>Eukaryota</taxon>
        <taxon>Fungi</taxon>
        <taxon>Dikarya</taxon>
        <taxon>Ascomycota</taxon>
        <taxon>Pezizomycotina</taxon>
        <taxon>Sordariomycetes</taxon>
        <taxon>Xylariomycetidae</taxon>
        <taxon>Xylariales</taxon>
        <taxon>Xylariaceae</taxon>
        <taxon>Anthostomella</taxon>
    </lineage>
</organism>
<protein>
    <submittedName>
        <fullName evidence="1">Uu.00g111320.m01.CDS01</fullName>
    </submittedName>
</protein>
<sequence>MAPTCQRGYQPDYHPWLGDHDRDLQVNADHDYEFKTAHEVVHHCRRKHGLVGPSAAKLLEYGSTG</sequence>
<keyword evidence="2" id="KW-1185">Reference proteome</keyword>
<evidence type="ECO:0000313" key="1">
    <source>
        <dbReference type="EMBL" id="CAJ2503738.1"/>
    </source>
</evidence>
<dbReference type="AlphaFoldDB" id="A0AAI8VF15"/>
<dbReference type="EMBL" id="CAUWAG010000006">
    <property type="protein sequence ID" value="CAJ2503738.1"/>
    <property type="molecule type" value="Genomic_DNA"/>
</dbReference>
<evidence type="ECO:0000313" key="2">
    <source>
        <dbReference type="Proteomes" id="UP001295740"/>
    </source>
</evidence>
<proteinExistence type="predicted"/>
<accession>A0AAI8VF15</accession>
<gene>
    <name evidence="1" type="ORF">KHLLAP_LOCUS4206</name>
</gene>
<reference evidence="1" key="1">
    <citation type="submission" date="2023-10" db="EMBL/GenBank/DDBJ databases">
        <authorList>
            <person name="Hackl T."/>
        </authorList>
    </citation>
    <scope>NUCLEOTIDE SEQUENCE</scope>
</reference>
<comment type="caution">
    <text evidence="1">The sequence shown here is derived from an EMBL/GenBank/DDBJ whole genome shotgun (WGS) entry which is preliminary data.</text>
</comment>
<name>A0AAI8VF15_9PEZI</name>